<reference evidence="1" key="1">
    <citation type="submission" date="2021-01" db="EMBL/GenBank/DDBJ databases">
        <authorList>
            <consortium name="Genoscope - CEA"/>
            <person name="William W."/>
        </authorList>
    </citation>
    <scope>NUCLEOTIDE SEQUENCE</scope>
</reference>
<protein>
    <submittedName>
        <fullName evidence="1">Uncharacterized protein</fullName>
    </submittedName>
</protein>
<name>A0A8S1Q5D6_9CILI</name>
<dbReference type="Proteomes" id="UP000692954">
    <property type="component" value="Unassembled WGS sequence"/>
</dbReference>
<dbReference type="AlphaFoldDB" id="A0A8S1Q5D6"/>
<comment type="caution">
    <text evidence="1">The sequence shown here is derived from an EMBL/GenBank/DDBJ whole genome shotgun (WGS) entry which is preliminary data.</text>
</comment>
<accession>A0A8S1Q5D6</accession>
<evidence type="ECO:0000313" key="1">
    <source>
        <dbReference type="EMBL" id="CAD8110374.1"/>
    </source>
</evidence>
<organism evidence="1 2">
    <name type="scientific">Paramecium sonneborni</name>
    <dbReference type="NCBI Taxonomy" id="65129"/>
    <lineage>
        <taxon>Eukaryota</taxon>
        <taxon>Sar</taxon>
        <taxon>Alveolata</taxon>
        <taxon>Ciliophora</taxon>
        <taxon>Intramacronucleata</taxon>
        <taxon>Oligohymenophorea</taxon>
        <taxon>Peniculida</taxon>
        <taxon>Parameciidae</taxon>
        <taxon>Paramecium</taxon>
    </lineage>
</organism>
<dbReference type="EMBL" id="CAJJDN010000095">
    <property type="protein sequence ID" value="CAD8110374.1"/>
    <property type="molecule type" value="Genomic_DNA"/>
</dbReference>
<proteinExistence type="predicted"/>
<evidence type="ECO:0000313" key="2">
    <source>
        <dbReference type="Proteomes" id="UP000692954"/>
    </source>
</evidence>
<keyword evidence="2" id="KW-1185">Reference proteome</keyword>
<sequence length="161" mass="19330">MKFTKPIQMRISSLKQIQTRQNQVKHNYSQNTNAASQLIIQIINQNIYQKKCKDSNKPYYQTIKIFYSFIQKASKNLEGQKILFIFIYDYFLLTLEIFRKKIKQNFQYICSKKEAQPKINFLTRICYMDGQMDESIYNQVVETVNSKEVNFTKMIRISNKF</sequence>
<dbReference type="OrthoDB" id="1927454at2759"/>
<gene>
    <name evidence="1" type="ORF">PSON_ATCC_30995.1.T0950211</name>
</gene>